<dbReference type="PANTHER" id="PTHR45709:SF3">
    <property type="entry name" value="GUANINE NUCLEOTIDE-BINDING PROTEIN-LIKE 1"/>
    <property type="match status" value="1"/>
</dbReference>
<dbReference type="GeneID" id="111254595"/>
<dbReference type="EnsemblMetazoa" id="XM_022815596">
    <property type="protein sequence ID" value="XP_022671331"/>
    <property type="gene ID" value="LOC111254595"/>
</dbReference>
<accession>A0A7M7KV86</accession>
<dbReference type="EnsemblMetazoa" id="XM_022815594">
    <property type="protein sequence ID" value="XP_022671329"/>
    <property type="gene ID" value="LOC111254595"/>
</dbReference>
<dbReference type="CTD" id="35338"/>
<keyword evidence="1" id="KW-0597">Phosphoprotein</keyword>
<dbReference type="RefSeq" id="XP_022671331.1">
    <property type="nucleotide sequence ID" value="XM_022815596.1"/>
</dbReference>
<evidence type="ECO:0000313" key="9">
    <source>
        <dbReference type="Proteomes" id="UP000594260"/>
    </source>
</evidence>
<feature type="region of interest" description="Disordered" evidence="6">
    <location>
        <begin position="514"/>
        <end position="557"/>
    </location>
</feature>
<dbReference type="OrthoDB" id="391988at2759"/>
<evidence type="ECO:0000313" key="8">
    <source>
        <dbReference type="EnsemblMetazoa" id="XP_022671331"/>
    </source>
</evidence>
<dbReference type="GO" id="GO:0005525">
    <property type="term" value="F:GTP binding"/>
    <property type="evidence" value="ECO:0007669"/>
    <property type="project" value="UniProtKB-KW"/>
</dbReference>
<dbReference type="PRINTS" id="PR00326">
    <property type="entry name" value="GTP1OBG"/>
</dbReference>
<dbReference type="Gene3D" id="3.40.50.300">
    <property type="entry name" value="P-loop containing nucleotide triphosphate hydrolases"/>
    <property type="match status" value="1"/>
</dbReference>
<dbReference type="OMA" id="CDFPVRP"/>
<dbReference type="PROSITE" id="PS51721">
    <property type="entry name" value="G_CP"/>
    <property type="match status" value="1"/>
</dbReference>
<evidence type="ECO:0000256" key="6">
    <source>
        <dbReference type="SAM" id="MobiDB-lite"/>
    </source>
</evidence>
<dbReference type="EnsemblMetazoa" id="XM_022815595">
    <property type="protein sequence ID" value="XP_022671330"/>
    <property type="gene ID" value="LOC111254595"/>
</dbReference>
<dbReference type="FunCoup" id="A0A7M7KV86">
    <property type="interactions" value="722"/>
</dbReference>
<evidence type="ECO:0000256" key="4">
    <source>
        <dbReference type="ARBA" id="ARBA00037770"/>
    </source>
</evidence>
<feature type="domain" description="CP-type G" evidence="7">
    <location>
        <begin position="164"/>
        <end position="387"/>
    </location>
</feature>
<dbReference type="InterPro" id="IPR027417">
    <property type="entry name" value="P-loop_NTPase"/>
</dbReference>
<dbReference type="InterPro" id="IPR006073">
    <property type="entry name" value="GTP-bd"/>
</dbReference>
<protein>
    <recommendedName>
        <fullName evidence="5">Guanine nucleotide-binding protein-like 1</fullName>
    </recommendedName>
</protein>
<keyword evidence="3" id="KW-0342">GTP-binding</keyword>
<dbReference type="InterPro" id="IPR043358">
    <property type="entry name" value="GNL1-like"/>
</dbReference>
<dbReference type="SUPFAM" id="SSF52540">
    <property type="entry name" value="P-loop containing nucleoside triphosphate hydrolases"/>
    <property type="match status" value="1"/>
</dbReference>
<feature type="region of interest" description="Disordered" evidence="6">
    <location>
        <begin position="1"/>
        <end position="53"/>
    </location>
</feature>
<feature type="compositionally biased region" description="Acidic residues" evidence="6">
    <location>
        <begin position="515"/>
        <end position="542"/>
    </location>
</feature>
<proteinExistence type="predicted"/>
<dbReference type="PANTHER" id="PTHR45709">
    <property type="entry name" value="LARGE SUBUNIT GTPASE 1 HOMOLOG-RELATED"/>
    <property type="match status" value="1"/>
</dbReference>
<comment type="function">
    <text evidence="4">Possible regulatory or functional link with the histocompatibility cluster.</text>
</comment>
<dbReference type="RefSeq" id="XP_022671330.1">
    <property type="nucleotide sequence ID" value="XM_022815595.1"/>
</dbReference>
<dbReference type="Pfam" id="PF01926">
    <property type="entry name" value="MMR_HSR1"/>
    <property type="match status" value="1"/>
</dbReference>
<dbReference type="Proteomes" id="UP000594260">
    <property type="component" value="Unplaced"/>
</dbReference>
<dbReference type="GO" id="GO:0003924">
    <property type="term" value="F:GTPase activity"/>
    <property type="evidence" value="ECO:0007669"/>
    <property type="project" value="InterPro"/>
</dbReference>
<evidence type="ECO:0000256" key="5">
    <source>
        <dbReference type="ARBA" id="ARBA00039902"/>
    </source>
</evidence>
<keyword evidence="2" id="KW-0547">Nucleotide-binding</keyword>
<keyword evidence="9" id="KW-1185">Reference proteome</keyword>
<evidence type="ECO:0000259" key="7">
    <source>
        <dbReference type="PROSITE" id="PS51721"/>
    </source>
</evidence>
<evidence type="ECO:0000256" key="1">
    <source>
        <dbReference type="ARBA" id="ARBA00022553"/>
    </source>
</evidence>
<reference evidence="8" key="1">
    <citation type="submission" date="2021-01" db="UniProtKB">
        <authorList>
            <consortium name="EnsemblMetazoa"/>
        </authorList>
    </citation>
    <scope>IDENTIFICATION</scope>
</reference>
<dbReference type="KEGG" id="vde:111254595"/>
<dbReference type="InterPro" id="IPR030378">
    <property type="entry name" value="G_CP_dom"/>
</dbReference>
<evidence type="ECO:0000256" key="2">
    <source>
        <dbReference type="ARBA" id="ARBA00022741"/>
    </source>
</evidence>
<feature type="compositionally biased region" description="Basic residues" evidence="6">
    <location>
        <begin position="22"/>
        <end position="36"/>
    </location>
</feature>
<dbReference type="CDD" id="cd01857">
    <property type="entry name" value="HSR1_MMR1"/>
    <property type="match status" value="1"/>
</dbReference>
<dbReference type="RefSeq" id="XP_022671329.1">
    <property type="nucleotide sequence ID" value="XM_022815594.1"/>
</dbReference>
<name>A0A7M7KV86_VARDE</name>
<dbReference type="AlphaFoldDB" id="A0A7M7KV86"/>
<sequence length="581" mass="65276">MPQKSASGAVKQVGGRKVAFSGKKKKDQLKMKRQKKAGIQMGPAGDDASEGERELGDRVLRINDMGNPTGRNTRYALIFQQQTKEEMDEIKKRVRRPFKFLGEEALYLVRDTDPLGMPRRPVWEHGWSKEKLDAHENKYFREFTRKLMQTQPSLSYFELNLETWRQLWRVIEMSDVLLLIADVRYPLIHIPLSLLEYIGDLGKRVIIVLNKVDLVDPELAASWITFLEKEHSGVKVIPFASYAGCKAVGKHGRGKMRTPLHSCLALLDAVKSVLGSEAAKIDLSSWENKIREDCELHGSQVDHDSELEVGEVIEQDDVVLSSRFQEGLFLTLGMLGHPNVGKSSLLNALMGKKVVSVSRTPGHTKHFQTIFLTKQLRLCDCPGLVFPTKHPRELQVVSGSFPIAQLRTPLAAVEYVAQRIHVERILRLPKVDTDESDWSAFEIAESWAEKRGFITARTGRPDVNRAAHHLLRMVLDGRTLCVAFRPPKEEHDQQPDKKLINKILEIRGVKREALSDVDENDESDVDSVDSEGGDGTADEESGDNTGDNISCKKGEASGAEKKIMNRFAALVADDDDDDNDE</sequence>
<organism evidence="8 9">
    <name type="scientific">Varroa destructor</name>
    <name type="common">Honeybee mite</name>
    <dbReference type="NCBI Taxonomy" id="109461"/>
    <lineage>
        <taxon>Eukaryota</taxon>
        <taxon>Metazoa</taxon>
        <taxon>Ecdysozoa</taxon>
        <taxon>Arthropoda</taxon>
        <taxon>Chelicerata</taxon>
        <taxon>Arachnida</taxon>
        <taxon>Acari</taxon>
        <taxon>Parasitiformes</taxon>
        <taxon>Mesostigmata</taxon>
        <taxon>Gamasina</taxon>
        <taxon>Dermanyssoidea</taxon>
        <taxon>Varroidae</taxon>
        <taxon>Varroa</taxon>
    </lineage>
</organism>
<dbReference type="InParanoid" id="A0A7M7KV86"/>
<evidence type="ECO:0000256" key="3">
    <source>
        <dbReference type="ARBA" id="ARBA00023134"/>
    </source>
</evidence>